<feature type="binding site" description="axial binding residue" evidence="7">
    <location>
        <position position="475"/>
    </location>
    <ligand>
        <name>heme</name>
        <dbReference type="ChEBI" id="CHEBI:30413"/>
    </ligand>
    <ligandPart>
        <name>Fe</name>
        <dbReference type="ChEBI" id="CHEBI:18248"/>
    </ligandPart>
</feature>
<dbReference type="RefSeq" id="XP_003058342.1">
    <property type="nucleotide sequence ID" value="XM_003058296.1"/>
</dbReference>
<comment type="cofactor">
    <cofactor evidence="7">
        <name>heme</name>
        <dbReference type="ChEBI" id="CHEBI:30413"/>
    </cofactor>
</comment>
<dbReference type="InterPro" id="IPR001128">
    <property type="entry name" value="Cyt_P450"/>
</dbReference>
<keyword evidence="6" id="KW-0503">Monooxygenase</keyword>
<evidence type="ECO:0000256" key="1">
    <source>
        <dbReference type="ARBA" id="ARBA00010617"/>
    </source>
</evidence>
<sequence>MAVAPPSEPVLIATSVALAVLTVAFYVSRAVAGFLYGVARWHRQAFVLRHTPTAPGYVPLIGHTIALFRAVGNYPCTWDLFAMWATATAPKPARVQIFDRHCVVIADPSTMKRVMATNLKNYQKDLEFSYAPFLEILGTGLVTSGGETWRKMRGHISKALRVEILDDIIAIATRAVERLCVKLDAAKASAAAVDMEQEFRLLTLQVIGEAILSLSPEDSDELFPSLYLPIMDECNARSLSPWRAWIPTREWFAHKARSIHWFPYDRVGVVNASRVRELDDAIISIVRARWRKKQAGEDVPDDVLERVLEQVREDEYGADVETQLCFEIKTFLLAGHETSAAMLTWTLHELSKAPDMMREVKRESDRVFGRTRKGSLPTRDQLASMEYTLAAFKETLRLYSVVPVVTRVAVEDDELGGTRVPAGTTVIMSLQGVHHRADLWPEPLKYDPARFVKADENDEMRDFKFLPFIQGPRNCLGQYLALLEARVVLGTLVRRYAFAPSKAQGKKHTKAIPIAPANGMHFTVS</sequence>
<evidence type="ECO:0000256" key="3">
    <source>
        <dbReference type="ARBA" id="ARBA00022723"/>
    </source>
</evidence>
<comment type="similarity">
    <text evidence="1">Belongs to the cytochrome P450 family.</text>
</comment>
<dbReference type="SUPFAM" id="SSF48264">
    <property type="entry name" value="Cytochrome P450"/>
    <property type="match status" value="1"/>
</dbReference>
<dbReference type="PRINTS" id="PR00385">
    <property type="entry name" value="P450"/>
</dbReference>
<dbReference type="PANTHER" id="PTHR24291:SF50">
    <property type="entry name" value="BIFUNCTIONAL ALBAFLAVENONE MONOOXYGENASE_TERPENE SYNTHASE"/>
    <property type="match status" value="1"/>
</dbReference>
<dbReference type="InterPro" id="IPR036396">
    <property type="entry name" value="Cyt_P450_sf"/>
</dbReference>
<dbReference type="PANTHER" id="PTHR24291">
    <property type="entry name" value="CYTOCHROME P450 FAMILY 4"/>
    <property type="match status" value="1"/>
</dbReference>
<dbReference type="KEGG" id="mpp:MICPUCDRAFT_57732"/>
<dbReference type="eggNOG" id="KOG0157">
    <property type="taxonomic scope" value="Eukaryota"/>
</dbReference>
<dbReference type="STRING" id="564608.C1MSL1"/>
<proteinExistence type="inferred from homology"/>
<dbReference type="InterPro" id="IPR002401">
    <property type="entry name" value="Cyt_P450_E_grp-I"/>
</dbReference>
<keyword evidence="5 7" id="KW-0408">Iron</keyword>
<keyword evidence="8" id="KW-0472">Membrane</keyword>
<accession>C1MSL1</accession>
<name>C1MSL1_MICPC</name>
<keyword evidence="2 7" id="KW-0349">Heme</keyword>
<keyword evidence="3 7" id="KW-0479">Metal-binding</keyword>
<evidence type="ECO:0000256" key="8">
    <source>
        <dbReference type="SAM" id="Phobius"/>
    </source>
</evidence>
<keyword evidence="8" id="KW-1133">Transmembrane helix</keyword>
<dbReference type="Proteomes" id="UP000001876">
    <property type="component" value="Unassembled WGS sequence"/>
</dbReference>
<dbReference type="OrthoDB" id="1470350at2759"/>
<organism evidence="10">
    <name type="scientific">Micromonas pusilla (strain CCMP1545)</name>
    <name type="common">Picoplanktonic green alga</name>
    <dbReference type="NCBI Taxonomy" id="564608"/>
    <lineage>
        <taxon>Eukaryota</taxon>
        <taxon>Viridiplantae</taxon>
        <taxon>Chlorophyta</taxon>
        <taxon>Mamiellophyceae</taxon>
        <taxon>Mamiellales</taxon>
        <taxon>Mamiellaceae</taxon>
        <taxon>Micromonas</taxon>
    </lineage>
</organism>
<dbReference type="EMBL" id="GG663739">
    <property type="protein sequence ID" value="EEH56797.1"/>
    <property type="molecule type" value="Genomic_DNA"/>
</dbReference>
<dbReference type="OMA" id="FKMHRQP"/>
<dbReference type="GO" id="GO:0005506">
    <property type="term" value="F:iron ion binding"/>
    <property type="evidence" value="ECO:0007669"/>
    <property type="project" value="InterPro"/>
</dbReference>
<evidence type="ECO:0000313" key="10">
    <source>
        <dbReference type="Proteomes" id="UP000001876"/>
    </source>
</evidence>
<dbReference type="PRINTS" id="PR00463">
    <property type="entry name" value="EP450I"/>
</dbReference>
<dbReference type="InterPro" id="IPR050196">
    <property type="entry name" value="Cytochrome_P450_Monoox"/>
</dbReference>
<keyword evidence="10" id="KW-1185">Reference proteome</keyword>
<dbReference type="GO" id="GO:0004497">
    <property type="term" value="F:monooxygenase activity"/>
    <property type="evidence" value="ECO:0007669"/>
    <property type="project" value="UniProtKB-KW"/>
</dbReference>
<dbReference type="GO" id="GO:0016705">
    <property type="term" value="F:oxidoreductase activity, acting on paired donors, with incorporation or reduction of molecular oxygen"/>
    <property type="evidence" value="ECO:0007669"/>
    <property type="project" value="InterPro"/>
</dbReference>
<protein>
    <submittedName>
        <fullName evidence="9">Predicted protein</fullName>
    </submittedName>
</protein>
<keyword evidence="8" id="KW-0812">Transmembrane</keyword>
<gene>
    <name evidence="9" type="ORF">MICPUCDRAFT_57732</name>
</gene>
<dbReference type="Gene3D" id="1.10.630.10">
    <property type="entry name" value="Cytochrome P450"/>
    <property type="match status" value="1"/>
</dbReference>
<evidence type="ECO:0000256" key="4">
    <source>
        <dbReference type="ARBA" id="ARBA00023002"/>
    </source>
</evidence>
<dbReference type="GeneID" id="9684138"/>
<evidence type="ECO:0000256" key="2">
    <source>
        <dbReference type="ARBA" id="ARBA00022617"/>
    </source>
</evidence>
<keyword evidence="4" id="KW-0560">Oxidoreductase</keyword>
<feature type="transmembrane region" description="Helical" evidence="8">
    <location>
        <begin position="12"/>
        <end position="39"/>
    </location>
</feature>
<evidence type="ECO:0000256" key="6">
    <source>
        <dbReference type="ARBA" id="ARBA00023033"/>
    </source>
</evidence>
<dbReference type="GO" id="GO:0020037">
    <property type="term" value="F:heme binding"/>
    <property type="evidence" value="ECO:0007669"/>
    <property type="project" value="InterPro"/>
</dbReference>
<dbReference type="Pfam" id="PF00067">
    <property type="entry name" value="p450"/>
    <property type="match status" value="1"/>
</dbReference>
<reference evidence="9 10" key="1">
    <citation type="journal article" date="2009" name="Science">
        <title>Green evolution and dynamic adaptations revealed by genomes of the marine picoeukaryotes Micromonas.</title>
        <authorList>
            <person name="Worden A.Z."/>
            <person name="Lee J.H."/>
            <person name="Mock T."/>
            <person name="Rouze P."/>
            <person name="Simmons M.P."/>
            <person name="Aerts A.L."/>
            <person name="Allen A.E."/>
            <person name="Cuvelier M.L."/>
            <person name="Derelle E."/>
            <person name="Everett M.V."/>
            <person name="Foulon E."/>
            <person name="Grimwood J."/>
            <person name="Gundlach H."/>
            <person name="Henrissat B."/>
            <person name="Napoli C."/>
            <person name="McDonald S.M."/>
            <person name="Parker M.S."/>
            <person name="Rombauts S."/>
            <person name="Salamov A."/>
            <person name="Von Dassow P."/>
            <person name="Badger J.H."/>
            <person name="Coutinho P.M."/>
            <person name="Demir E."/>
            <person name="Dubchak I."/>
            <person name="Gentemann C."/>
            <person name="Eikrem W."/>
            <person name="Gready J.E."/>
            <person name="John U."/>
            <person name="Lanier W."/>
            <person name="Lindquist E.A."/>
            <person name="Lucas S."/>
            <person name="Mayer K.F."/>
            <person name="Moreau H."/>
            <person name="Not F."/>
            <person name="Otillar R."/>
            <person name="Panaud O."/>
            <person name="Pangilinan J."/>
            <person name="Paulsen I."/>
            <person name="Piegu B."/>
            <person name="Poliakov A."/>
            <person name="Robbens S."/>
            <person name="Schmutz J."/>
            <person name="Toulza E."/>
            <person name="Wyss T."/>
            <person name="Zelensky A."/>
            <person name="Zhou K."/>
            <person name="Armbrust E.V."/>
            <person name="Bhattacharya D."/>
            <person name="Goodenough U.W."/>
            <person name="Van de Peer Y."/>
            <person name="Grigoriev I.V."/>
        </authorList>
    </citation>
    <scope>NUCLEOTIDE SEQUENCE [LARGE SCALE GENOMIC DNA]</scope>
    <source>
        <strain evidence="9 10">CCMP1545</strain>
    </source>
</reference>
<evidence type="ECO:0000256" key="5">
    <source>
        <dbReference type="ARBA" id="ARBA00023004"/>
    </source>
</evidence>
<evidence type="ECO:0000256" key="7">
    <source>
        <dbReference type="PIRSR" id="PIRSR602401-1"/>
    </source>
</evidence>
<dbReference type="AlphaFoldDB" id="C1MSL1"/>
<evidence type="ECO:0000313" key="9">
    <source>
        <dbReference type="EMBL" id="EEH56797.1"/>
    </source>
</evidence>